<sequence>MIVTDQEPGRVNVAVFGEFSLADYKEFEEAVNYKVKFEGPVDLFFDLRQMGDFTLDVAWEELKFSRSHAHNFNRIAVVTDSQWVTWTAWLSQIFVDAEMQIFADVEDASAWLDIPA</sequence>
<dbReference type="AlphaFoldDB" id="A0A9D7K1L1"/>
<proteinExistence type="predicted"/>
<dbReference type="EMBL" id="JADJUC010000013">
    <property type="protein sequence ID" value="MBK8524740.1"/>
    <property type="molecule type" value="Genomic_DNA"/>
</dbReference>
<name>A0A9D7K1L1_9PROT</name>
<organism evidence="1 2">
    <name type="scientific">Candidatus Proximibacter danicus</name>
    <dbReference type="NCBI Taxonomy" id="2954365"/>
    <lineage>
        <taxon>Bacteria</taxon>
        <taxon>Pseudomonadati</taxon>
        <taxon>Pseudomonadota</taxon>
        <taxon>Betaproteobacteria</taxon>
        <taxon>Candidatus Proximibacter</taxon>
    </lineage>
</organism>
<accession>A0A9D7K1L1</accession>
<dbReference type="InterPro" id="IPR021866">
    <property type="entry name" value="SpoIIAA-like"/>
</dbReference>
<protein>
    <submittedName>
        <fullName evidence="1">STAS/SEC14 domain-containing protein</fullName>
    </submittedName>
</protein>
<dbReference type="SUPFAM" id="SSF52091">
    <property type="entry name" value="SpoIIaa-like"/>
    <property type="match status" value="1"/>
</dbReference>
<gene>
    <name evidence="1" type="ORF">IPL58_12015</name>
</gene>
<dbReference type="Proteomes" id="UP000886689">
    <property type="component" value="Unassembled WGS sequence"/>
</dbReference>
<evidence type="ECO:0000313" key="1">
    <source>
        <dbReference type="EMBL" id="MBK8524740.1"/>
    </source>
</evidence>
<reference evidence="1" key="1">
    <citation type="submission" date="2020-10" db="EMBL/GenBank/DDBJ databases">
        <title>Connecting structure to function with the recovery of over 1000 high-quality activated sludge metagenome-assembled genomes encoding full-length rRNA genes using long-read sequencing.</title>
        <authorList>
            <person name="Singleton C.M."/>
            <person name="Petriglieri F."/>
            <person name="Kristensen J.M."/>
            <person name="Kirkegaard R.H."/>
            <person name="Michaelsen T.Y."/>
            <person name="Andersen M.H."/>
            <person name="Karst S.M."/>
            <person name="Dueholm M.S."/>
            <person name="Nielsen P.H."/>
            <person name="Albertsen M."/>
        </authorList>
    </citation>
    <scope>NUCLEOTIDE SEQUENCE</scope>
    <source>
        <strain evidence="1">Hirt_18-Q3-R61-65_BATAC.395</strain>
    </source>
</reference>
<dbReference type="InterPro" id="IPR038396">
    <property type="entry name" value="SpoIIAA-like_sf"/>
</dbReference>
<comment type="caution">
    <text evidence="1">The sequence shown here is derived from an EMBL/GenBank/DDBJ whole genome shotgun (WGS) entry which is preliminary data.</text>
</comment>
<dbReference type="Pfam" id="PF11964">
    <property type="entry name" value="SpoIIAA-like"/>
    <property type="match status" value="1"/>
</dbReference>
<evidence type="ECO:0000313" key="2">
    <source>
        <dbReference type="Proteomes" id="UP000886689"/>
    </source>
</evidence>
<dbReference type="Gene3D" id="3.40.50.10600">
    <property type="entry name" value="SpoIIaa-like domains"/>
    <property type="match status" value="1"/>
</dbReference>
<dbReference type="InterPro" id="IPR036513">
    <property type="entry name" value="STAS_dom_sf"/>
</dbReference>